<dbReference type="Gene3D" id="1.25.70.10">
    <property type="entry name" value="Transcription termination factor 3, mitochondrial"/>
    <property type="match status" value="2"/>
</dbReference>
<dbReference type="Pfam" id="PF02536">
    <property type="entry name" value="mTERF"/>
    <property type="match status" value="1"/>
</dbReference>
<protein>
    <submittedName>
        <fullName evidence="4">Mitochondrial transcription termination factor, mTERF</fullName>
    </submittedName>
</protein>
<evidence type="ECO:0000256" key="2">
    <source>
        <dbReference type="ARBA" id="ARBA00022472"/>
    </source>
</evidence>
<sequence>MSNSFYIHFIRIKFSPTHKPCCLLQLTPFSSATTATQKPISKIANQNSFAVDYLINTLGFSPERAFSASKYLKFKSREKPDSVIAFLKKHGFTKQQIERLVKYYPHIILRNPQKAMLPKIEFFQSLGISKTEITQIFTTAPEISGRSLERQIIPCFGYIKSLFDANGTSLSYLKFAPEALCCNLQSRILPNVNVLKESGVPYSKIVYLLQTHPRTVMIDAKGFRKLVEKVKEMGFNPLASTFEMGFNPLASTFVIAVHVLRVMNKSNWEKKVAAYKKWGISDNEIITAFAKHPHFITSSTDKIMAVMDFFVNKIGMDPSVVVKAPALVSYSLDKRIKPRYSVYKILAEKGLIKKGSCLVYLFKCGEKFFLERFVKSYEEKAPRLLELYQKELAISEKASMK</sequence>
<dbReference type="EMBL" id="NKXS01004069">
    <property type="protein sequence ID" value="PIN07500.1"/>
    <property type="molecule type" value="Genomic_DNA"/>
</dbReference>
<accession>A0A2G9GR52</accession>
<dbReference type="OrthoDB" id="637682at2759"/>
<dbReference type="FunFam" id="1.25.70.10:FF:000001">
    <property type="entry name" value="Mitochondrial transcription termination factor-like"/>
    <property type="match status" value="1"/>
</dbReference>
<comment type="caution">
    <text evidence="4">The sequence shown here is derived from an EMBL/GenBank/DDBJ whole genome shotgun (WGS) entry which is preliminary data.</text>
</comment>
<dbReference type="PANTHER" id="PTHR13068">
    <property type="entry name" value="CGI-12 PROTEIN-RELATED"/>
    <property type="match status" value="1"/>
</dbReference>
<keyword evidence="2" id="KW-0804">Transcription</keyword>
<name>A0A2G9GR52_9LAMI</name>
<dbReference type="InterPro" id="IPR038538">
    <property type="entry name" value="MTERF_sf"/>
</dbReference>
<keyword evidence="2" id="KW-0806">Transcription termination</keyword>
<dbReference type="InterPro" id="IPR003690">
    <property type="entry name" value="MTERF"/>
</dbReference>
<organism evidence="4 5">
    <name type="scientific">Handroanthus impetiginosus</name>
    <dbReference type="NCBI Taxonomy" id="429701"/>
    <lineage>
        <taxon>Eukaryota</taxon>
        <taxon>Viridiplantae</taxon>
        <taxon>Streptophyta</taxon>
        <taxon>Embryophyta</taxon>
        <taxon>Tracheophyta</taxon>
        <taxon>Spermatophyta</taxon>
        <taxon>Magnoliopsida</taxon>
        <taxon>eudicotyledons</taxon>
        <taxon>Gunneridae</taxon>
        <taxon>Pentapetalae</taxon>
        <taxon>asterids</taxon>
        <taxon>lamiids</taxon>
        <taxon>Lamiales</taxon>
        <taxon>Bignoniaceae</taxon>
        <taxon>Crescentiina</taxon>
        <taxon>Tabebuia alliance</taxon>
        <taxon>Handroanthus</taxon>
    </lineage>
</organism>
<dbReference type="SMART" id="SM00733">
    <property type="entry name" value="Mterf"/>
    <property type="match status" value="6"/>
</dbReference>
<proteinExistence type="inferred from homology"/>
<keyword evidence="3" id="KW-0809">Transit peptide</keyword>
<dbReference type="AlphaFoldDB" id="A0A2G9GR52"/>
<keyword evidence="5" id="KW-1185">Reference proteome</keyword>
<reference evidence="5" key="1">
    <citation type="journal article" date="2018" name="Gigascience">
        <title>Genome assembly of the Pink Ipe (Handroanthus impetiginosus, Bignoniaceae), a highly valued, ecologically keystone Neotropical timber forest tree.</title>
        <authorList>
            <person name="Silva-Junior O.B."/>
            <person name="Grattapaglia D."/>
            <person name="Novaes E."/>
            <person name="Collevatti R.G."/>
        </authorList>
    </citation>
    <scope>NUCLEOTIDE SEQUENCE [LARGE SCALE GENOMIC DNA]</scope>
    <source>
        <strain evidence="5">cv. UFG-1</strain>
    </source>
</reference>
<evidence type="ECO:0000256" key="3">
    <source>
        <dbReference type="ARBA" id="ARBA00022946"/>
    </source>
</evidence>
<evidence type="ECO:0000313" key="4">
    <source>
        <dbReference type="EMBL" id="PIN07500.1"/>
    </source>
</evidence>
<dbReference type="GO" id="GO:0003676">
    <property type="term" value="F:nucleic acid binding"/>
    <property type="evidence" value="ECO:0007669"/>
    <property type="project" value="InterPro"/>
</dbReference>
<gene>
    <name evidence="4" type="ORF">CDL12_19919</name>
</gene>
<dbReference type="PANTHER" id="PTHR13068:SF166">
    <property type="entry name" value="TRANSCRIPTION TERMINATION FACTOR MTERF15, MITOCHONDRIAL-LIKE"/>
    <property type="match status" value="1"/>
</dbReference>
<dbReference type="GO" id="GO:0006353">
    <property type="term" value="P:DNA-templated transcription termination"/>
    <property type="evidence" value="ECO:0007669"/>
    <property type="project" value="UniProtKB-KW"/>
</dbReference>
<keyword evidence="2" id="KW-0805">Transcription regulation</keyword>
<evidence type="ECO:0000256" key="1">
    <source>
        <dbReference type="ARBA" id="ARBA00007692"/>
    </source>
</evidence>
<dbReference type="STRING" id="429701.A0A2G9GR52"/>
<dbReference type="Proteomes" id="UP000231279">
    <property type="component" value="Unassembled WGS sequence"/>
</dbReference>
<comment type="similarity">
    <text evidence="1">Belongs to the mTERF family.</text>
</comment>
<evidence type="ECO:0000313" key="5">
    <source>
        <dbReference type="Proteomes" id="UP000231279"/>
    </source>
</evidence>